<sequence>MPPHVPSTLTTPAPAIVPYTPRFEASFAATTAATALPATCGTLSSSLPSRLELPPFPPGCVSAPP</sequence>
<reference evidence="2 3" key="1">
    <citation type="submission" date="2020-03" db="EMBL/GenBank/DDBJ databases">
        <title>WGS of actinomycetes isolated from Thailand.</title>
        <authorList>
            <person name="Thawai C."/>
        </authorList>
    </citation>
    <scope>NUCLEOTIDE SEQUENCE [LARGE SCALE GENOMIC DNA]</scope>
    <source>
        <strain evidence="2 3">PRB2-1</strain>
    </source>
</reference>
<protein>
    <submittedName>
        <fullName evidence="2">Uncharacterized protein</fullName>
    </submittedName>
</protein>
<comment type="caution">
    <text evidence="2">The sequence shown here is derived from an EMBL/GenBank/DDBJ whole genome shotgun (WGS) entry which is preliminary data.</text>
</comment>
<accession>A0ABX0ZRZ0</accession>
<dbReference type="EMBL" id="JAATEJ010000009">
    <property type="protein sequence ID" value="NJP44519.1"/>
    <property type="molecule type" value="Genomic_DNA"/>
</dbReference>
<evidence type="ECO:0000313" key="2">
    <source>
        <dbReference type="EMBL" id="NJP44519.1"/>
    </source>
</evidence>
<dbReference type="RefSeq" id="WP_167983385.1">
    <property type="nucleotide sequence ID" value="NZ_JAATEJ010000009.1"/>
</dbReference>
<evidence type="ECO:0000313" key="3">
    <source>
        <dbReference type="Proteomes" id="UP000734511"/>
    </source>
</evidence>
<proteinExistence type="predicted"/>
<feature type="region of interest" description="Disordered" evidence="1">
    <location>
        <begin position="46"/>
        <end position="65"/>
    </location>
</feature>
<gene>
    <name evidence="2" type="ORF">HCN08_14100</name>
</gene>
<dbReference type="Proteomes" id="UP000734511">
    <property type="component" value="Unassembled WGS sequence"/>
</dbReference>
<feature type="compositionally biased region" description="Pro residues" evidence="1">
    <location>
        <begin position="54"/>
        <end position="65"/>
    </location>
</feature>
<name>A0ABX0ZRZ0_9ACTN</name>
<keyword evidence="3" id="KW-1185">Reference proteome</keyword>
<evidence type="ECO:0000256" key="1">
    <source>
        <dbReference type="SAM" id="MobiDB-lite"/>
    </source>
</evidence>
<organism evidence="2 3">
    <name type="scientific">Actinacidiphila epipremni</name>
    <dbReference type="NCBI Taxonomy" id="2053013"/>
    <lineage>
        <taxon>Bacteria</taxon>
        <taxon>Bacillati</taxon>
        <taxon>Actinomycetota</taxon>
        <taxon>Actinomycetes</taxon>
        <taxon>Kitasatosporales</taxon>
        <taxon>Streptomycetaceae</taxon>
        <taxon>Actinacidiphila</taxon>
    </lineage>
</organism>